<dbReference type="InterPro" id="IPR051169">
    <property type="entry name" value="NADH-Q_oxidoreductase"/>
</dbReference>
<reference evidence="7 8" key="1">
    <citation type="submission" date="2018-03" db="EMBL/GenBank/DDBJ databases">
        <title>Draft genome of Nitrosomonas supralitoralis APG5.</title>
        <authorList>
            <person name="Urakawa H."/>
            <person name="Lopez J.V."/>
        </authorList>
    </citation>
    <scope>NUCLEOTIDE SEQUENCE [LARGE SCALE GENOMIC DNA]</scope>
    <source>
        <strain evidence="7 8">APG5</strain>
    </source>
</reference>
<dbReference type="GO" id="GO:0019646">
    <property type="term" value="P:aerobic electron transport chain"/>
    <property type="evidence" value="ECO:0007669"/>
    <property type="project" value="TreeGrafter"/>
</dbReference>
<dbReference type="PANTHER" id="PTHR42913">
    <property type="entry name" value="APOPTOSIS-INDUCING FACTOR 1"/>
    <property type="match status" value="1"/>
</dbReference>
<comment type="similarity">
    <text evidence="2">Belongs to the NADH dehydrogenase family.</text>
</comment>
<dbReference type="PANTHER" id="PTHR42913:SF3">
    <property type="entry name" value="64 KDA MITOCHONDRIAL NADH DEHYDROGENASE (EUROFUNG)"/>
    <property type="match status" value="1"/>
</dbReference>
<keyword evidence="4" id="KW-0274">FAD</keyword>
<proteinExistence type="inferred from homology"/>
<evidence type="ECO:0000256" key="4">
    <source>
        <dbReference type="ARBA" id="ARBA00022827"/>
    </source>
</evidence>
<comment type="caution">
    <text evidence="7">The sequence shown here is derived from an EMBL/GenBank/DDBJ whole genome shotgun (WGS) entry which is preliminary data.</text>
</comment>
<dbReference type="Proteomes" id="UP000241912">
    <property type="component" value="Unassembled WGS sequence"/>
</dbReference>
<keyword evidence="5" id="KW-0560">Oxidoreductase</keyword>
<sequence>MAFLPFNIAKQKKLKVVIVGGGYAGLAALTNLLQFAPDTDITLIDPRAQHLKITHLHETFRYPITDLLFSFCDLENRFGCKHVRASVNFDKNTLQNCQKNKQIILDDEAVLNFDYMIIASGCENSAVDAMDSTNVFSLHDFTAANGSDLLDNFFDQDNTSKQVISVVGGGATGIQFLFEIKQFLVRKKYKTDLRLIHSGEHVLEQFPEGFGAYAESRMRDLEIAFYPNTYYSEQHTAEISLVDKITKKQFELSSSMSILFLGKNRQKAYTTNAFGQIIINQKPLQNIFAAGDCAHYQSLGSNTLTAQSAVRKGKLVARNILRHSGFPGLLEPYMHHELGYVVSIGPSDAVGWLVSEGNLITGIPALTIKELVEAQYDLLLSGIDTYLV</sequence>
<evidence type="ECO:0000256" key="2">
    <source>
        <dbReference type="ARBA" id="ARBA00005272"/>
    </source>
</evidence>
<keyword evidence="8" id="KW-1185">Reference proteome</keyword>
<keyword evidence="3" id="KW-0285">Flavoprotein</keyword>
<accession>A0A2P7NVK9</accession>
<dbReference type="PRINTS" id="PR00368">
    <property type="entry name" value="FADPNR"/>
</dbReference>
<dbReference type="AlphaFoldDB" id="A0A2P7NVK9"/>
<dbReference type="SUPFAM" id="SSF51905">
    <property type="entry name" value="FAD/NAD(P)-binding domain"/>
    <property type="match status" value="2"/>
</dbReference>
<evidence type="ECO:0000256" key="3">
    <source>
        <dbReference type="ARBA" id="ARBA00022630"/>
    </source>
</evidence>
<evidence type="ECO:0000313" key="8">
    <source>
        <dbReference type="Proteomes" id="UP000241912"/>
    </source>
</evidence>
<organism evidence="7 8">
    <name type="scientific">Nitrosomonas supralitoralis</name>
    <dbReference type="NCBI Taxonomy" id="2116706"/>
    <lineage>
        <taxon>Bacteria</taxon>
        <taxon>Pseudomonadati</taxon>
        <taxon>Pseudomonadota</taxon>
        <taxon>Betaproteobacteria</taxon>
        <taxon>Nitrosomonadales</taxon>
        <taxon>Nitrosomonadaceae</taxon>
        <taxon>Nitrosomonas</taxon>
    </lineage>
</organism>
<name>A0A2P7NVK9_9PROT</name>
<dbReference type="InterPro" id="IPR036188">
    <property type="entry name" value="FAD/NAD-bd_sf"/>
</dbReference>
<evidence type="ECO:0000259" key="6">
    <source>
        <dbReference type="Pfam" id="PF07992"/>
    </source>
</evidence>
<evidence type="ECO:0000256" key="1">
    <source>
        <dbReference type="ARBA" id="ARBA00001974"/>
    </source>
</evidence>
<feature type="domain" description="FAD/NAD(P)-binding" evidence="6">
    <location>
        <begin position="15"/>
        <end position="311"/>
    </location>
</feature>
<evidence type="ECO:0000256" key="5">
    <source>
        <dbReference type="ARBA" id="ARBA00023002"/>
    </source>
</evidence>
<dbReference type="InterPro" id="IPR023753">
    <property type="entry name" value="FAD/NAD-binding_dom"/>
</dbReference>
<dbReference type="Pfam" id="PF07992">
    <property type="entry name" value="Pyr_redox_2"/>
    <property type="match status" value="1"/>
</dbReference>
<protein>
    <submittedName>
        <fullName evidence="7">Pyridine nucleotide-disulfide oxidoreductase</fullName>
    </submittedName>
</protein>
<evidence type="ECO:0000313" key="7">
    <source>
        <dbReference type="EMBL" id="PSJ17511.1"/>
    </source>
</evidence>
<gene>
    <name evidence="7" type="ORF">C7H79_07965</name>
</gene>
<dbReference type="Gene3D" id="3.50.50.100">
    <property type="match status" value="1"/>
</dbReference>
<comment type="cofactor">
    <cofactor evidence="1">
        <name>FAD</name>
        <dbReference type="ChEBI" id="CHEBI:57692"/>
    </cofactor>
</comment>
<dbReference type="OrthoDB" id="9781621at2"/>
<dbReference type="RefSeq" id="WP_106706755.1">
    <property type="nucleotide sequence ID" value="NZ_PXXU01000019.1"/>
</dbReference>
<dbReference type="GO" id="GO:0003955">
    <property type="term" value="F:NAD(P)H dehydrogenase (quinone) activity"/>
    <property type="evidence" value="ECO:0007669"/>
    <property type="project" value="TreeGrafter"/>
</dbReference>
<dbReference type="EMBL" id="PXXU01000019">
    <property type="protein sequence ID" value="PSJ17511.1"/>
    <property type="molecule type" value="Genomic_DNA"/>
</dbReference>